<feature type="region of interest" description="Disordered" evidence="1">
    <location>
        <begin position="308"/>
        <end position="354"/>
    </location>
</feature>
<evidence type="ECO:0000313" key="4">
    <source>
        <dbReference type="Proteomes" id="UP001362999"/>
    </source>
</evidence>
<dbReference type="EMBL" id="JAWWNJ010000008">
    <property type="protein sequence ID" value="KAK7050594.1"/>
    <property type="molecule type" value="Genomic_DNA"/>
</dbReference>
<feature type="region of interest" description="Disordered" evidence="1">
    <location>
        <begin position="229"/>
        <end position="252"/>
    </location>
</feature>
<proteinExistence type="predicted"/>
<keyword evidence="4" id="KW-1185">Reference proteome</keyword>
<keyword evidence="2" id="KW-1133">Transmembrane helix</keyword>
<evidence type="ECO:0000256" key="1">
    <source>
        <dbReference type="SAM" id="MobiDB-lite"/>
    </source>
</evidence>
<sequence length="354" mass="37481">MAFSLGTSHTSVAHAAYPEERGLIRSSRSLSLSLASFPEMPTLASSSFSSLTVSMPSPSDSQLSSMPTKRSSTLSTSVLVPSSSTPPNISPEVPTSSSLTPVLSSAAASSDIIDDEVPSIDGSTTDVETIIIIDDTLTVTNTHLASASSMPSSQAVGAASNSGSPSFFENRAAIAGVFTAVGLVLLIPLLLILRCLSRRRRQQRLDREMDEVSAVPASVRAFLEDDDEASVDFSSPGSHSYENEFSATSHGSCAQPSLSTAPCFHPGWGIPSTGNQQYNSDAYPTAPPPIYQRFSLGPNGEPQIVSQSHRAKVYQTPPTSERARRPSHSAVIVYNDSPDAAPRPGDYLSRYNIE</sequence>
<reference evidence="3 4" key="1">
    <citation type="journal article" date="2024" name="J Genomics">
        <title>Draft genome sequencing and assembly of Favolaschia claudopus CIRM-BRFM 2984 isolated from oak limbs.</title>
        <authorList>
            <person name="Navarro D."/>
            <person name="Drula E."/>
            <person name="Chaduli D."/>
            <person name="Cazenave R."/>
            <person name="Ahrendt S."/>
            <person name="Wang J."/>
            <person name="Lipzen A."/>
            <person name="Daum C."/>
            <person name="Barry K."/>
            <person name="Grigoriev I.V."/>
            <person name="Favel A."/>
            <person name="Rosso M.N."/>
            <person name="Martin F."/>
        </authorList>
    </citation>
    <scope>NUCLEOTIDE SEQUENCE [LARGE SCALE GENOMIC DNA]</scope>
    <source>
        <strain evidence="3 4">CIRM-BRFM 2984</strain>
    </source>
</reference>
<organism evidence="3 4">
    <name type="scientific">Favolaschia claudopus</name>
    <dbReference type="NCBI Taxonomy" id="2862362"/>
    <lineage>
        <taxon>Eukaryota</taxon>
        <taxon>Fungi</taxon>
        <taxon>Dikarya</taxon>
        <taxon>Basidiomycota</taxon>
        <taxon>Agaricomycotina</taxon>
        <taxon>Agaricomycetes</taxon>
        <taxon>Agaricomycetidae</taxon>
        <taxon>Agaricales</taxon>
        <taxon>Marasmiineae</taxon>
        <taxon>Mycenaceae</taxon>
        <taxon>Favolaschia</taxon>
    </lineage>
</organism>
<feature type="region of interest" description="Disordered" evidence="1">
    <location>
        <begin position="49"/>
        <end position="98"/>
    </location>
</feature>
<name>A0AAW0DJ56_9AGAR</name>
<dbReference type="Proteomes" id="UP001362999">
    <property type="component" value="Unassembled WGS sequence"/>
</dbReference>
<protein>
    <submittedName>
        <fullName evidence="3">Uncharacterized protein</fullName>
    </submittedName>
</protein>
<evidence type="ECO:0000256" key="2">
    <source>
        <dbReference type="SAM" id="Phobius"/>
    </source>
</evidence>
<feature type="transmembrane region" description="Helical" evidence="2">
    <location>
        <begin position="172"/>
        <end position="193"/>
    </location>
</feature>
<keyword evidence="2" id="KW-0812">Transmembrane</keyword>
<accession>A0AAW0DJ56</accession>
<keyword evidence="2" id="KW-0472">Membrane</keyword>
<dbReference type="AlphaFoldDB" id="A0AAW0DJ56"/>
<comment type="caution">
    <text evidence="3">The sequence shown here is derived from an EMBL/GenBank/DDBJ whole genome shotgun (WGS) entry which is preliminary data.</text>
</comment>
<evidence type="ECO:0000313" key="3">
    <source>
        <dbReference type="EMBL" id="KAK7050594.1"/>
    </source>
</evidence>
<gene>
    <name evidence="3" type="ORF">R3P38DRAFT_3608434</name>
</gene>
<feature type="compositionally biased region" description="Polar residues" evidence="1">
    <location>
        <begin position="232"/>
        <end position="252"/>
    </location>
</feature>